<reference evidence="2 3" key="2">
    <citation type="submission" date="2018-11" db="EMBL/GenBank/DDBJ databases">
        <authorList>
            <consortium name="Pathogen Informatics"/>
        </authorList>
    </citation>
    <scope>NUCLEOTIDE SEQUENCE [LARGE SCALE GENOMIC DNA]</scope>
</reference>
<dbReference type="InterPro" id="IPR036034">
    <property type="entry name" value="PDZ_sf"/>
</dbReference>
<proteinExistence type="predicted"/>
<dbReference type="PANTHER" id="PTHR31327">
    <property type="entry name" value="SPERM MEIOSIS PDZ DOMAIN CONTAINING PROTEINS-RELATED"/>
    <property type="match status" value="1"/>
</dbReference>
<sequence length="274" mass="30691">MAREFVVSIPMEEGEPLGAIPNDKLIITKIQSGTLAEGKLKVGDQVLKVNGSIVQNCTHFFQLLRYAPPVASLLVVRDKKKAAEIETQCLIPRDRMKLVARRDGFSYFLARINWIPNGLKLGLGVKHYQNRVLVSRCDRNSLSAQCLLVGDHLLDIDGKPVTDKDVCRELLIKSLQTQHFVTIVVERPESVEAKLWIQKALAASVQVPSVAMNSDVRKIAAREKARLKNLPAPKKSCLSKNRRVFKQVSIDDKNFSQYVIASDSEGKNLRPVRK</sequence>
<organism evidence="4">
    <name type="scientific">Thelazia callipaeda</name>
    <name type="common">Oriental eyeworm</name>
    <name type="synonym">Parasitic nematode</name>
    <dbReference type="NCBI Taxonomy" id="103827"/>
    <lineage>
        <taxon>Eukaryota</taxon>
        <taxon>Metazoa</taxon>
        <taxon>Ecdysozoa</taxon>
        <taxon>Nematoda</taxon>
        <taxon>Chromadorea</taxon>
        <taxon>Rhabditida</taxon>
        <taxon>Spirurina</taxon>
        <taxon>Spiruromorpha</taxon>
        <taxon>Thelazioidea</taxon>
        <taxon>Thelaziidae</taxon>
        <taxon>Thelazia</taxon>
    </lineage>
</organism>
<dbReference type="OMA" id="ARINWIP"/>
<dbReference type="InterPro" id="IPR040264">
    <property type="entry name" value="T15H9.4-like"/>
</dbReference>
<dbReference type="CDD" id="cd00136">
    <property type="entry name" value="PDZ_canonical"/>
    <property type="match status" value="1"/>
</dbReference>
<protein>
    <submittedName>
        <fullName evidence="4">PDZ domain-containing protein</fullName>
    </submittedName>
</protein>
<dbReference type="EMBL" id="UYYF01004340">
    <property type="protein sequence ID" value="VDN02708.1"/>
    <property type="molecule type" value="Genomic_DNA"/>
</dbReference>
<dbReference type="AlphaFoldDB" id="A0A0N5CYE9"/>
<dbReference type="SUPFAM" id="SSF50156">
    <property type="entry name" value="PDZ domain-like"/>
    <property type="match status" value="2"/>
</dbReference>
<gene>
    <name evidence="2" type="ORF">TCLT_LOCUS5458</name>
</gene>
<keyword evidence="3" id="KW-1185">Reference proteome</keyword>
<dbReference type="Pfam" id="PF00595">
    <property type="entry name" value="PDZ"/>
    <property type="match status" value="1"/>
</dbReference>
<dbReference type="PANTHER" id="PTHR31327:SF7">
    <property type="entry name" value="PDZ DOMAIN-CONTAINING PROTEIN"/>
    <property type="match status" value="1"/>
</dbReference>
<reference evidence="4" key="1">
    <citation type="submission" date="2017-02" db="UniProtKB">
        <authorList>
            <consortium name="WormBaseParasite"/>
        </authorList>
    </citation>
    <scope>IDENTIFICATION</scope>
</reference>
<dbReference type="PROSITE" id="PS50106">
    <property type="entry name" value="PDZ"/>
    <property type="match status" value="1"/>
</dbReference>
<dbReference type="OrthoDB" id="6022711at2759"/>
<evidence type="ECO:0000259" key="1">
    <source>
        <dbReference type="PROSITE" id="PS50106"/>
    </source>
</evidence>
<dbReference type="SMART" id="SM00228">
    <property type="entry name" value="PDZ"/>
    <property type="match status" value="2"/>
</dbReference>
<dbReference type="STRING" id="103827.A0A0N5CYE9"/>
<dbReference type="Proteomes" id="UP000276776">
    <property type="component" value="Unassembled WGS sequence"/>
</dbReference>
<evidence type="ECO:0000313" key="3">
    <source>
        <dbReference type="Proteomes" id="UP000276776"/>
    </source>
</evidence>
<evidence type="ECO:0000313" key="4">
    <source>
        <dbReference type="WBParaSite" id="TCLT_0000546901-mRNA-1"/>
    </source>
</evidence>
<evidence type="ECO:0000313" key="2">
    <source>
        <dbReference type="EMBL" id="VDN02708.1"/>
    </source>
</evidence>
<dbReference type="InterPro" id="IPR001478">
    <property type="entry name" value="PDZ"/>
</dbReference>
<feature type="domain" description="PDZ" evidence="1">
    <location>
        <begin position="6"/>
        <end position="79"/>
    </location>
</feature>
<accession>A0A0N5CYE9</accession>
<name>A0A0N5CYE9_THECL</name>
<dbReference type="WBParaSite" id="TCLT_0000546901-mRNA-1">
    <property type="protein sequence ID" value="TCLT_0000546901-mRNA-1"/>
    <property type="gene ID" value="TCLT_0000546901"/>
</dbReference>
<dbReference type="Gene3D" id="2.30.42.10">
    <property type="match status" value="2"/>
</dbReference>